<accession>D9Z545</accession>
<name>D9Z545_ECOLX</name>
<evidence type="ECO:0000313" key="1">
    <source>
        <dbReference type="EMBL" id="ADL13995.1"/>
    </source>
</evidence>
<dbReference type="EMBL" id="GU371929">
    <property type="protein sequence ID" value="ADL14120.1"/>
    <property type="molecule type" value="Genomic_DNA"/>
</dbReference>
<geneLocation type="plasmid" evidence="1">
    <name>pEC_L8</name>
</geneLocation>
<protein>
    <submittedName>
        <fullName evidence="1">BASY0021</fullName>
    </submittedName>
</protein>
<reference evidence="1" key="1">
    <citation type="journal article" date="2010" name="PLoS ONE">
        <title>Complete nucleotide sequence of CTX-M-15-plasmids from clinical Escherichia coli isolates: insertional events of transposons and insertion sequences.</title>
        <authorList>
            <person name="Smet A."/>
            <person name="Van Nieuwerburgh F."/>
            <person name="Vandekerckhove T.T."/>
            <person name="Martel A."/>
            <person name="Deforce D."/>
            <person name="Butaye P."/>
            <person name="Haesebrouck F."/>
        </authorList>
    </citation>
    <scope>NUCLEOTIDE SEQUENCE</scope>
    <source>
        <strain evidence="2">L46</strain>
        <strain evidence="1">L8</strain>
        <plasmid evidence="2">pEC_L46</plasmid>
        <plasmid evidence="1">pEC_L8</plasmid>
    </source>
</reference>
<gene>
    <name evidence="1" type="primary">BASY0021</name>
</gene>
<evidence type="ECO:0000313" key="2">
    <source>
        <dbReference type="EMBL" id="ADL14120.1"/>
    </source>
</evidence>
<dbReference type="EMBL" id="GU371928">
    <property type="protein sequence ID" value="ADL13995.1"/>
    <property type="molecule type" value="Genomic_DNA"/>
</dbReference>
<sequence>MYTMLILDCSSRTQALHTLSAGFGCSPEKLKKVLLSLDLESIYELNPRQLVDAPQYLREYVCAELGEPGPFTRALWFHGTRTFAGNTFPAGLLALNQSESLAMKMLLDLAPNEMVRTHLKEWDVPGGVPDEMFQLRTGDKIHWGPFGHLVRELHFNASENGLHDYLWLPELVEDVCKAYQKKYGHDLKPHYLSVLHPCIVWFEADIVYEKGVLETALSYAYTSVRDLPPDGNATFGIDCDGKSVSRSAIARIEFLQPGQM</sequence>
<dbReference type="AlphaFoldDB" id="D9Z545"/>
<keyword evidence="1" id="KW-0614">Plasmid</keyword>
<organism evidence="1">
    <name type="scientific">Escherichia coli</name>
    <dbReference type="NCBI Taxonomy" id="562"/>
    <lineage>
        <taxon>Bacteria</taxon>
        <taxon>Pseudomonadati</taxon>
        <taxon>Pseudomonadota</taxon>
        <taxon>Gammaproteobacteria</taxon>
        <taxon>Enterobacterales</taxon>
        <taxon>Enterobacteriaceae</taxon>
        <taxon>Escherichia</taxon>
    </lineage>
</organism>
<proteinExistence type="predicted"/>
<geneLocation type="plasmid" evidence="2">
    <name>pEC_L46</name>
</geneLocation>